<dbReference type="EMBL" id="CAHIKZ030005501">
    <property type="protein sequence ID" value="CAE1327537.1"/>
    <property type="molecule type" value="Genomic_DNA"/>
</dbReference>
<name>A0A812EK48_ACAPH</name>
<protein>
    <submittedName>
        <fullName evidence="1">Uncharacterized protein</fullName>
    </submittedName>
</protein>
<sequence>MAVHYTTAHPQYRFLILVAVHYTTAHPQYRFLILVAVHYTTRTSQYRFLPGDPSTVPILWLFIIPPVRPQYRFPNSEWLFIIPPVWSAVPTLYQAVPQYNSGTCLFIPPVRPQYRFLILVAVHYTTRTSTVPISNSGGCSLYHPHVHSTDF</sequence>
<proteinExistence type="predicted"/>
<evidence type="ECO:0000313" key="2">
    <source>
        <dbReference type="Proteomes" id="UP000597762"/>
    </source>
</evidence>
<gene>
    <name evidence="1" type="ORF">SPHA_77012</name>
</gene>
<dbReference type="Proteomes" id="UP000597762">
    <property type="component" value="Unassembled WGS sequence"/>
</dbReference>
<comment type="caution">
    <text evidence="1">The sequence shown here is derived from an EMBL/GenBank/DDBJ whole genome shotgun (WGS) entry which is preliminary data.</text>
</comment>
<evidence type="ECO:0000313" key="1">
    <source>
        <dbReference type="EMBL" id="CAE1327537.1"/>
    </source>
</evidence>
<organism evidence="1 2">
    <name type="scientific">Acanthosepion pharaonis</name>
    <name type="common">Pharaoh cuttlefish</name>
    <name type="synonym">Sepia pharaonis</name>
    <dbReference type="NCBI Taxonomy" id="158019"/>
    <lineage>
        <taxon>Eukaryota</taxon>
        <taxon>Metazoa</taxon>
        <taxon>Spiralia</taxon>
        <taxon>Lophotrochozoa</taxon>
        <taxon>Mollusca</taxon>
        <taxon>Cephalopoda</taxon>
        <taxon>Coleoidea</taxon>
        <taxon>Decapodiformes</taxon>
        <taxon>Sepiida</taxon>
        <taxon>Sepiina</taxon>
        <taxon>Sepiidae</taxon>
        <taxon>Acanthosepion</taxon>
    </lineage>
</organism>
<keyword evidence="2" id="KW-1185">Reference proteome</keyword>
<accession>A0A812EK48</accession>
<dbReference type="AlphaFoldDB" id="A0A812EK48"/>
<reference evidence="1" key="1">
    <citation type="submission" date="2021-01" db="EMBL/GenBank/DDBJ databases">
        <authorList>
            <person name="Li R."/>
            <person name="Bekaert M."/>
        </authorList>
    </citation>
    <scope>NUCLEOTIDE SEQUENCE</scope>
    <source>
        <strain evidence="1">Farmed</strain>
    </source>
</reference>